<evidence type="ECO:0000259" key="1">
    <source>
        <dbReference type="Pfam" id="PF02721"/>
    </source>
</evidence>
<proteinExistence type="predicted"/>
<dbReference type="AlphaFoldDB" id="A0A392P9W2"/>
<dbReference type="PANTHER" id="PTHR47165">
    <property type="entry name" value="OS03G0429900 PROTEIN"/>
    <property type="match status" value="1"/>
</dbReference>
<dbReference type="Pfam" id="PF02721">
    <property type="entry name" value="DUF223"/>
    <property type="match status" value="1"/>
</dbReference>
<evidence type="ECO:0000313" key="2">
    <source>
        <dbReference type="EMBL" id="MCI08527.1"/>
    </source>
</evidence>
<feature type="domain" description="Replication protein A 70 kDa DNA-binding subunit B/D first OB fold" evidence="1">
    <location>
        <begin position="1"/>
        <end position="58"/>
    </location>
</feature>
<feature type="non-terminal residue" evidence="2">
    <location>
        <position position="1"/>
    </location>
</feature>
<name>A0A392P9W2_9FABA</name>
<keyword evidence="3" id="KW-1185">Reference proteome</keyword>
<dbReference type="InterPro" id="IPR012340">
    <property type="entry name" value="NA-bd_OB-fold"/>
</dbReference>
<reference evidence="2 3" key="1">
    <citation type="journal article" date="2018" name="Front. Plant Sci.">
        <title>Red Clover (Trifolium pratense) and Zigzag Clover (T. medium) - A Picture of Genomic Similarities and Differences.</title>
        <authorList>
            <person name="Dluhosova J."/>
            <person name="Istvanek J."/>
            <person name="Nedelnik J."/>
            <person name="Repkova J."/>
        </authorList>
    </citation>
    <scope>NUCLEOTIDE SEQUENCE [LARGE SCALE GENOMIC DNA]</scope>
    <source>
        <strain evidence="3">cv. 10/8</strain>
        <tissue evidence="2">Leaf</tissue>
    </source>
</reference>
<comment type="caution">
    <text evidence="2">The sequence shown here is derived from an EMBL/GenBank/DDBJ whole genome shotgun (WGS) entry which is preliminary data.</text>
</comment>
<feature type="non-terminal residue" evidence="2">
    <location>
        <position position="145"/>
    </location>
</feature>
<protein>
    <submittedName>
        <fullName evidence="2">Replication factor A protein</fullName>
    </submittedName>
</protein>
<dbReference type="Gene3D" id="2.40.50.140">
    <property type="entry name" value="Nucleic acid-binding proteins"/>
    <property type="match status" value="2"/>
</dbReference>
<sequence>GDSIEASIPTQHLDRFMTQLVENSVYYLTYFRVEVNFNDTLATFNPHKIIFIEKTEVATTESSLIHRYGLTLMPANEIMNCNAGSNHLVDVVGVVTAMHQEFNVDLGGCFNSVLNIELTDLSGKLEVALYGFFIDEFQKMFSDCF</sequence>
<dbReference type="Proteomes" id="UP000265520">
    <property type="component" value="Unassembled WGS sequence"/>
</dbReference>
<dbReference type="SUPFAM" id="SSF50249">
    <property type="entry name" value="Nucleic acid-binding proteins"/>
    <property type="match status" value="1"/>
</dbReference>
<dbReference type="PANTHER" id="PTHR47165:SF4">
    <property type="entry name" value="OS03G0429900 PROTEIN"/>
    <property type="match status" value="1"/>
</dbReference>
<organism evidence="2 3">
    <name type="scientific">Trifolium medium</name>
    <dbReference type="NCBI Taxonomy" id="97028"/>
    <lineage>
        <taxon>Eukaryota</taxon>
        <taxon>Viridiplantae</taxon>
        <taxon>Streptophyta</taxon>
        <taxon>Embryophyta</taxon>
        <taxon>Tracheophyta</taxon>
        <taxon>Spermatophyta</taxon>
        <taxon>Magnoliopsida</taxon>
        <taxon>eudicotyledons</taxon>
        <taxon>Gunneridae</taxon>
        <taxon>Pentapetalae</taxon>
        <taxon>rosids</taxon>
        <taxon>fabids</taxon>
        <taxon>Fabales</taxon>
        <taxon>Fabaceae</taxon>
        <taxon>Papilionoideae</taxon>
        <taxon>50 kb inversion clade</taxon>
        <taxon>NPAAA clade</taxon>
        <taxon>Hologalegina</taxon>
        <taxon>IRL clade</taxon>
        <taxon>Trifolieae</taxon>
        <taxon>Trifolium</taxon>
    </lineage>
</organism>
<dbReference type="EMBL" id="LXQA010069338">
    <property type="protein sequence ID" value="MCI08527.1"/>
    <property type="molecule type" value="Genomic_DNA"/>
</dbReference>
<dbReference type="InterPro" id="IPR003871">
    <property type="entry name" value="RFA1B/D_OB_1st"/>
</dbReference>
<evidence type="ECO:0000313" key="3">
    <source>
        <dbReference type="Proteomes" id="UP000265520"/>
    </source>
</evidence>
<accession>A0A392P9W2</accession>